<dbReference type="GO" id="GO:0046872">
    <property type="term" value="F:metal ion binding"/>
    <property type="evidence" value="ECO:0007669"/>
    <property type="project" value="UniProtKB-KW"/>
</dbReference>
<evidence type="ECO:0000256" key="4">
    <source>
        <dbReference type="ARBA" id="ARBA00022692"/>
    </source>
</evidence>
<keyword evidence="11" id="KW-0479">Metal-binding</keyword>
<keyword evidence="3" id="KW-0997">Cell inner membrane</keyword>
<keyword evidence="2 11" id="KW-1003">Cell membrane</keyword>
<dbReference type="PANTHER" id="PTHR28259:SF1">
    <property type="entry name" value="FLUORIDE EXPORT PROTEIN 1-RELATED"/>
    <property type="match status" value="1"/>
</dbReference>
<evidence type="ECO:0000256" key="1">
    <source>
        <dbReference type="ARBA" id="ARBA00004651"/>
    </source>
</evidence>
<evidence type="ECO:0000256" key="9">
    <source>
        <dbReference type="ARBA" id="ARBA00035120"/>
    </source>
</evidence>
<dbReference type="GO" id="GO:0062054">
    <property type="term" value="F:fluoride channel activity"/>
    <property type="evidence" value="ECO:0007669"/>
    <property type="project" value="UniProtKB-UniRule"/>
</dbReference>
<name>A0A7V4XUS4_9BACT</name>
<feature type="binding site" evidence="11">
    <location>
        <position position="74"/>
    </location>
    <ligand>
        <name>Na(+)</name>
        <dbReference type="ChEBI" id="CHEBI:29101"/>
        <note>structural</note>
    </ligand>
</feature>
<comment type="subcellular location">
    <subcellularLocation>
        <location evidence="1 11">Cell membrane</location>
        <topology evidence="1 11">Multi-pass membrane protein</topology>
    </subcellularLocation>
</comment>
<comment type="caution">
    <text evidence="12">The sequence shown here is derived from an EMBL/GenBank/DDBJ whole genome shotgun (WGS) entry which is preliminary data.</text>
</comment>
<accession>A0A7V4XUS4</accession>
<evidence type="ECO:0000256" key="5">
    <source>
        <dbReference type="ARBA" id="ARBA00022989"/>
    </source>
</evidence>
<feature type="binding site" evidence="11">
    <location>
        <position position="77"/>
    </location>
    <ligand>
        <name>Na(+)</name>
        <dbReference type="ChEBI" id="CHEBI:29101"/>
        <note>structural</note>
    </ligand>
</feature>
<comment type="function">
    <text evidence="11">Fluoride-specific ion channel. Important for reducing fluoride concentration in the cell, thus reducing its toxicity.</text>
</comment>
<gene>
    <name evidence="11 12" type="primary">crcB</name>
    <name evidence="11" type="synonym">fluC</name>
    <name evidence="12" type="ORF">ENW50_12200</name>
</gene>
<dbReference type="NCBIfam" id="TIGR00494">
    <property type="entry name" value="crcB"/>
    <property type="match status" value="1"/>
</dbReference>
<evidence type="ECO:0000256" key="8">
    <source>
        <dbReference type="ARBA" id="ARBA00023303"/>
    </source>
</evidence>
<evidence type="ECO:0000313" key="12">
    <source>
        <dbReference type="EMBL" id="HGY95427.1"/>
    </source>
</evidence>
<keyword evidence="4 11" id="KW-0812">Transmembrane</keyword>
<comment type="similarity">
    <text evidence="9 11">Belongs to the fluoride channel Fluc/FEX (TC 1.A.43) family.</text>
</comment>
<keyword evidence="5 11" id="KW-1133">Transmembrane helix</keyword>
<feature type="transmembrane region" description="Helical" evidence="11">
    <location>
        <begin position="32"/>
        <end position="51"/>
    </location>
</feature>
<protein>
    <recommendedName>
        <fullName evidence="11">Fluoride-specific ion channel FluC</fullName>
    </recommendedName>
</protein>
<reference evidence="12" key="1">
    <citation type="journal article" date="2020" name="mSystems">
        <title>Genome- and Community-Level Interaction Insights into Carbon Utilization and Element Cycling Functions of Hydrothermarchaeota in Hydrothermal Sediment.</title>
        <authorList>
            <person name="Zhou Z."/>
            <person name="Liu Y."/>
            <person name="Xu W."/>
            <person name="Pan J."/>
            <person name="Luo Z.H."/>
            <person name="Li M."/>
        </authorList>
    </citation>
    <scope>NUCLEOTIDE SEQUENCE [LARGE SCALE GENOMIC DNA]</scope>
    <source>
        <strain evidence="12">SpSt-855</strain>
    </source>
</reference>
<evidence type="ECO:0000256" key="7">
    <source>
        <dbReference type="ARBA" id="ARBA00023136"/>
    </source>
</evidence>
<feature type="transmembrane region" description="Helical" evidence="11">
    <location>
        <begin position="63"/>
        <end position="79"/>
    </location>
</feature>
<dbReference type="Pfam" id="PF02537">
    <property type="entry name" value="CRCB"/>
    <property type="match status" value="1"/>
</dbReference>
<dbReference type="AlphaFoldDB" id="A0A7V4XUS4"/>
<feature type="transmembrane region" description="Helical" evidence="11">
    <location>
        <begin position="99"/>
        <end position="119"/>
    </location>
</feature>
<evidence type="ECO:0000256" key="2">
    <source>
        <dbReference type="ARBA" id="ARBA00022475"/>
    </source>
</evidence>
<evidence type="ECO:0000256" key="6">
    <source>
        <dbReference type="ARBA" id="ARBA00023065"/>
    </source>
</evidence>
<dbReference type="PANTHER" id="PTHR28259">
    <property type="entry name" value="FLUORIDE EXPORT PROTEIN 1-RELATED"/>
    <property type="match status" value="1"/>
</dbReference>
<dbReference type="GO" id="GO:0005886">
    <property type="term" value="C:plasma membrane"/>
    <property type="evidence" value="ECO:0007669"/>
    <property type="project" value="UniProtKB-SubCell"/>
</dbReference>
<keyword evidence="11" id="KW-0915">Sodium</keyword>
<comment type="catalytic activity">
    <reaction evidence="10">
        <text>fluoride(in) = fluoride(out)</text>
        <dbReference type="Rhea" id="RHEA:76159"/>
        <dbReference type="ChEBI" id="CHEBI:17051"/>
    </reaction>
    <physiologicalReaction direction="left-to-right" evidence="10">
        <dbReference type="Rhea" id="RHEA:76160"/>
    </physiologicalReaction>
</comment>
<dbReference type="InterPro" id="IPR003691">
    <property type="entry name" value="FluC"/>
</dbReference>
<keyword evidence="11" id="KW-0813">Transport</keyword>
<dbReference type="HAMAP" id="MF_00454">
    <property type="entry name" value="FluC"/>
    <property type="match status" value="1"/>
</dbReference>
<dbReference type="EMBL" id="DTKL01000074">
    <property type="protein sequence ID" value="HGY95427.1"/>
    <property type="molecule type" value="Genomic_DNA"/>
</dbReference>
<sequence>MKYLWVALGGALGALARYTVGVWIYERLGTRFPYGTFAINVTGCFLIGLALTVLDAHMDLSPAWRLAIPTGFIGAYTTFSTFEYETLRAAQQGQMGTAVLYFGSSLALGILAVWLGMVAGNRIVA</sequence>
<keyword evidence="7 11" id="KW-0472">Membrane</keyword>
<evidence type="ECO:0000256" key="10">
    <source>
        <dbReference type="ARBA" id="ARBA00035585"/>
    </source>
</evidence>
<comment type="activity regulation">
    <text evidence="11">Na(+) is not transported, but it plays an essential structural role and its presence is essential for fluoride channel function.</text>
</comment>
<dbReference type="GO" id="GO:0140114">
    <property type="term" value="P:cellular detoxification of fluoride"/>
    <property type="evidence" value="ECO:0007669"/>
    <property type="project" value="UniProtKB-UniRule"/>
</dbReference>
<organism evidence="12">
    <name type="scientific">Acidobacterium capsulatum</name>
    <dbReference type="NCBI Taxonomy" id="33075"/>
    <lineage>
        <taxon>Bacteria</taxon>
        <taxon>Pseudomonadati</taxon>
        <taxon>Acidobacteriota</taxon>
        <taxon>Terriglobia</taxon>
        <taxon>Terriglobales</taxon>
        <taxon>Acidobacteriaceae</taxon>
        <taxon>Acidobacterium</taxon>
    </lineage>
</organism>
<keyword evidence="6 11" id="KW-0406">Ion transport</keyword>
<evidence type="ECO:0000256" key="11">
    <source>
        <dbReference type="HAMAP-Rule" id="MF_00454"/>
    </source>
</evidence>
<proteinExistence type="inferred from homology"/>
<evidence type="ECO:0000256" key="3">
    <source>
        <dbReference type="ARBA" id="ARBA00022519"/>
    </source>
</evidence>
<keyword evidence="8 11" id="KW-0407">Ion channel</keyword>